<keyword evidence="12" id="KW-1185">Reference proteome</keyword>
<keyword evidence="4 8" id="KW-0863">Zinc-finger</keyword>
<dbReference type="SUPFAM" id="SSF57850">
    <property type="entry name" value="RING/U-box"/>
    <property type="match status" value="1"/>
</dbReference>
<keyword evidence="6" id="KW-1133">Transmembrane helix</keyword>
<evidence type="ECO:0000256" key="1">
    <source>
        <dbReference type="ARBA" id="ARBA00004370"/>
    </source>
</evidence>
<proteinExistence type="predicted"/>
<evidence type="ECO:0000259" key="10">
    <source>
        <dbReference type="PROSITE" id="PS50089"/>
    </source>
</evidence>
<evidence type="ECO:0000256" key="3">
    <source>
        <dbReference type="ARBA" id="ARBA00022723"/>
    </source>
</evidence>
<feature type="compositionally biased region" description="Basic residues" evidence="9">
    <location>
        <begin position="190"/>
        <end position="204"/>
    </location>
</feature>
<dbReference type="PANTHER" id="PTHR46539">
    <property type="entry name" value="E3 UBIQUITIN-PROTEIN LIGASE ATL42"/>
    <property type="match status" value="1"/>
</dbReference>
<dbReference type="InterPro" id="IPR013083">
    <property type="entry name" value="Znf_RING/FYVE/PHD"/>
</dbReference>
<dbReference type="Pfam" id="PF13639">
    <property type="entry name" value="zf-RING_2"/>
    <property type="match status" value="1"/>
</dbReference>
<organism evidence="11 12">
    <name type="scientific">Melanomma pulvis-pyrius CBS 109.77</name>
    <dbReference type="NCBI Taxonomy" id="1314802"/>
    <lineage>
        <taxon>Eukaryota</taxon>
        <taxon>Fungi</taxon>
        <taxon>Dikarya</taxon>
        <taxon>Ascomycota</taxon>
        <taxon>Pezizomycotina</taxon>
        <taxon>Dothideomycetes</taxon>
        <taxon>Pleosporomycetidae</taxon>
        <taxon>Pleosporales</taxon>
        <taxon>Melanommataceae</taxon>
        <taxon>Melanomma</taxon>
    </lineage>
</organism>
<protein>
    <recommendedName>
        <fullName evidence="10">RING-type domain-containing protein</fullName>
    </recommendedName>
</protein>
<evidence type="ECO:0000256" key="8">
    <source>
        <dbReference type="PROSITE-ProRule" id="PRU00175"/>
    </source>
</evidence>
<keyword evidence="7" id="KW-0472">Membrane</keyword>
<dbReference type="InterPro" id="IPR001841">
    <property type="entry name" value="Znf_RING"/>
</dbReference>
<name>A0A6A6WT85_9PLEO</name>
<dbReference type="SMART" id="SM00184">
    <property type="entry name" value="RING"/>
    <property type="match status" value="1"/>
</dbReference>
<feature type="region of interest" description="Disordered" evidence="9">
    <location>
        <begin position="15"/>
        <end position="46"/>
    </location>
</feature>
<accession>A0A6A6WT85</accession>
<feature type="compositionally biased region" description="Low complexity" evidence="9">
    <location>
        <begin position="25"/>
        <end position="46"/>
    </location>
</feature>
<feature type="compositionally biased region" description="Acidic residues" evidence="9">
    <location>
        <begin position="149"/>
        <end position="162"/>
    </location>
</feature>
<evidence type="ECO:0000256" key="2">
    <source>
        <dbReference type="ARBA" id="ARBA00022692"/>
    </source>
</evidence>
<keyword evidence="5" id="KW-0862">Zinc</keyword>
<dbReference type="EMBL" id="MU002357">
    <property type="protein sequence ID" value="KAF2787128.1"/>
    <property type="molecule type" value="Genomic_DNA"/>
</dbReference>
<evidence type="ECO:0000313" key="11">
    <source>
        <dbReference type="EMBL" id="KAF2787128.1"/>
    </source>
</evidence>
<evidence type="ECO:0000256" key="7">
    <source>
        <dbReference type="ARBA" id="ARBA00023136"/>
    </source>
</evidence>
<sequence>MSRYFRTPSSDYGFDSGIYEPTPLPSSRTPPTSTFTKQSTTSHTTATTMSTPTVCNICLNPITFSHTHMAVFERAVTLKKCGHVFGSTCLDKWLENANTCPLCRIEVKEDVVVDCPPRAFALGVYMTVKQMQDFHAAMAQTRVDRAVEREDEDQDENIEEKDEGYGGRGSQVKGQGRGETSEQERGSWIQRRRGRRSVVRRIYA</sequence>
<comment type="subcellular location">
    <subcellularLocation>
        <location evidence="1">Membrane</location>
    </subcellularLocation>
</comment>
<dbReference type="PANTHER" id="PTHR46539:SF1">
    <property type="entry name" value="E3 UBIQUITIN-PROTEIN LIGASE ATL42"/>
    <property type="match status" value="1"/>
</dbReference>
<dbReference type="Gene3D" id="3.30.40.10">
    <property type="entry name" value="Zinc/RING finger domain, C3HC4 (zinc finger)"/>
    <property type="match status" value="1"/>
</dbReference>
<dbReference type="OrthoDB" id="8062037at2759"/>
<keyword evidence="2" id="KW-0812">Transmembrane</keyword>
<evidence type="ECO:0000256" key="9">
    <source>
        <dbReference type="SAM" id="MobiDB-lite"/>
    </source>
</evidence>
<feature type="region of interest" description="Disordered" evidence="9">
    <location>
        <begin position="146"/>
        <end position="204"/>
    </location>
</feature>
<evidence type="ECO:0000256" key="5">
    <source>
        <dbReference type="ARBA" id="ARBA00022833"/>
    </source>
</evidence>
<dbReference type="PROSITE" id="PS50089">
    <property type="entry name" value="ZF_RING_2"/>
    <property type="match status" value="1"/>
</dbReference>
<evidence type="ECO:0000256" key="4">
    <source>
        <dbReference type="ARBA" id="ARBA00022771"/>
    </source>
</evidence>
<gene>
    <name evidence="11" type="ORF">K505DRAFT_343202</name>
</gene>
<feature type="domain" description="RING-type" evidence="10">
    <location>
        <begin position="55"/>
        <end position="104"/>
    </location>
</feature>
<evidence type="ECO:0000256" key="6">
    <source>
        <dbReference type="ARBA" id="ARBA00022989"/>
    </source>
</evidence>
<dbReference type="Proteomes" id="UP000799757">
    <property type="component" value="Unassembled WGS sequence"/>
</dbReference>
<reference evidence="11" key="1">
    <citation type="journal article" date="2020" name="Stud. Mycol.">
        <title>101 Dothideomycetes genomes: a test case for predicting lifestyles and emergence of pathogens.</title>
        <authorList>
            <person name="Haridas S."/>
            <person name="Albert R."/>
            <person name="Binder M."/>
            <person name="Bloem J."/>
            <person name="Labutti K."/>
            <person name="Salamov A."/>
            <person name="Andreopoulos B."/>
            <person name="Baker S."/>
            <person name="Barry K."/>
            <person name="Bills G."/>
            <person name="Bluhm B."/>
            <person name="Cannon C."/>
            <person name="Castanera R."/>
            <person name="Culley D."/>
            <person name="Daum C."/>
            <person name="Ezra D."/>
            <person name="Gonzalez J."/>
            <person name="Henrissat B."/>
            <person name="Kuo A."/>
            <person name="Liang C."/>
            <person name="Lipzen A."/>
            <person name="Lutzoni F."/>
            <person name="Magnuson J."/>
            <person name="Mondo S."/>
            <person name="Nolan M."/>
            <person name="Ohm R."/>
            <person name="Pangilinan J."/>
            <person name="Park H.-J."/>
            <person name="Ramirez L."/>
            <person name="Alfaro M."/>
            <person name="Sun H."/>
            <person name="Tritt A."/>
            <person name="Yoshinaga Y."/>
            <person name="Zwiers L.-H."/>
            <person name="Turgeon B."/>
            <person name="Goodwin S."/>
            <person name="Spatafora J."/>
            <person name="Crous P."/>
            <person name="Grigoriev I."/>
        </authorList>
    </citation>
    <scope>NUCLEOTIDE SEQUENCE</scope>
    <source>
        <strain evidence="11">CBS 109.77</strain>
    </source>
</reference>
<keyword evidence="3" id="KW-0479">Metal-binding</keyword>
<dbReference type="GO" id="GO:0008270">
    <property type="term" value="F:zinc ion binding"/>
    <property type="evidence" value="ECO:0007669"/>
    <property type="project" value="UniProtKB-KW"/>
</dbReference>
<dbReference type="GO" id="GO:0016020">
    <property type="term" value="C:membrane"/>
    <property type="evidence" value="ECO:0007669"/>
    <property type="project" value="UniProtKB-SubCell"/>
</dbReference>
<evidence type="ECO:0000313" key="12">
    <source>
        <dbReference type="Proteomes" id="UP000799757"/>
    </source>
</evidence>
<dbReference type="AlphaFoldDB" id="A0A6A6WT85"/>